<keyword evidence="2" id="KW-0012">Acyltransferase</keyword>
<comment type="caution">
    <text evidence="2">The sequence shown here is derived from an EMBL/GenBank/DDBJ whole genome shotgun (WGS) entry which is preliminary data.</text>
</comment>
<dbReference type="Pfam" id="PF13302">
    <property type="entry name" value="Acetyltransf_3"/>
    <property type="match status" value="1"/>
</dbReference>
<protein>
    <submittedName>
        <fullName evidence="2">GNAT family N-acetyltransferase</fullName>
        <ecNumber evidence="2">2.3.-.-</ecNumber>
    </submittedName>
</protein>
<keyword evidence="3" id="KW-1185">Reference proteome</keyword>
<dbReference type="RefSeq" id="WP_378576802.1">
    <property type="nucleotide sequence ID" value="NZ_JBHSFQ010000020.1"/>
</dbReference>
<dbReference type="EMBL" id="JBHSFQ010000020">
    <property type="protein sequence ID" value="MFC4564034.1"/>
    <property type="molecule type" value="Genomic_DNA"/>
</dbReference>
<dbReference type="InterPro" id="IPR051908">
    <property type="entry name" value="Ribosomal_N-acetyltransferase"/>
</dbReference>
<dbReference type="PROSITE" id="PS51186">
    <property type="entry name" value="GNAT"/>
    <property type="match status" value="1"/>
</dbReference>
<organism evidence="2 3">
    <name type="scientific">Nocardiopsis mangrovi</name>
    <dbReference type="NCBI Taxonomy" id="1179818"/>
    <lineage>
        <taxon>Bacteria</taxon>
        <taxon>Bacillati</taxon>
        <taxon>Actinomycetota</taxon>
        <taxon>Actinomycetes</taxon>
        <taxon>Streptosporangiales</taxon>
        <taxon>Nocardiopsidaceae</taxon>
        <taxon>Nocardiopsis</taxon>
    </lineage>
</organism>
<gene>
    <name evidence="2" type="ORF">ACFO4E_19400</name>
</gene>
<evidence type="ECO:0000313" key="3">
    <source>
        <dbReference type="Proteomes" id="UP001595923"/>
    </source>
</evidence>
<sequence length="214" mass="22945">MAITPLIEPQVWREGSTLALRELAPSDAGALEPILGDPDVMRHIDLGTLDSAGVAALLARARADQADPARRGYRLGIVQRGDGTLVGTIALDVQGLSNAHSHSIILRPGMANMTAGFEAVHLILGVAFEQLELSHVWCTCYADNTVATRLFLATGGVLQAEHARGFHFFSILKDQWRDVSSLTLREALTLLRRNGAVSPAIAARSGRLRPQSPA</sequence>
<dbReference type="InterPro" id="IPR000182">
    <property type="entry name" value="GNAT_dom"/>
</dbReference>
<feature type="domain" description="N-acetyltransferase" evidence="1">
    <location>
        <begin position="18"/>
        <end position="191"/>
    </location>
</feature>
<dbReference type="GO" id="GO:0016746">
    <property type="term" value="F:acyltransferase activity"/>
    <property type="evidence" value="ECO:0007669"/>
    <property type="project" value="UniProtKB-KW"/>
</dbReference>
<keyword evidence="2" id="KW-0808">Transferase</keyword>
<dbReference type="EC" id="2.3.-.-" evidence="2"/>
<accession>A0ABV9E1J4</accession>
<evidence type="ECO:0000313" key="2">
    <source>
        <dbReference type="EMBL" id="MFC4564034.1"/>
    </source>
</evidence>
<evidence type="ECO:0000259" key="1">
    <source>
        <dbReference type="PROSITE" id="PS51186"/>
    </source>
</evidence>
<name>A0ABV9E1J4_9ACTN</name>
<proteinExistence type="predicted"/>
<reference evidence="3" key="1">
    <citation type="journal article" date="2019" name="Int. J. Syst. Evol. Microbiol.">
        <title>The Global Catalogue of Microorganisms (GCM) 10K type strain sequencing project: providing services to taxonomists for standard genome sequencing and annotation.</title>
        <authorList>
            <consortium name="The Broad Institute Genomics Platform"/>
            <consortium name="The Broad Institute Genome Sequencing Center for Infectious Disease"/>
            <person name="Wu L."/>
            <person name="Ma J."/>
        </authorList>
    </citation>
    <scope>NUCLEOTIDE SEQUENCE [LARGE SCALE GENOMIC DNA]</scope>
    <source>
        <strain evidence="3">XZYJ18</strain>
    </source>
</reference>
<dbReference type="Proteomes" id="UP001595923">
    <property type="component" value="Unassembled WGS sequence"/>
</dbReference>
<dbReference type="Gene3D" id="3.40.630.30">
    <property type="match status" value="1"/>
</dbReference>
<dbReference type="PANTHER" id="PTHR43441:SF2">
    <property type="entry name" value="FAMILY ACETYLTRANSFERASE, PUTATIVE (AFU_ORTHOLOGUE AFUA_7G00850)-RELATED"/>
    <property type="match status" value="1"/>
</dbReference>
<dbReference type="SUPFAM" id="SSF55729">
    <property type="entry name" value="Acyl-CoA N-acyltransferases (Nat)"/>
    <property type="match status" value="1"/>
</dbReference>
<dbReference type="PANTHER" id="PTHR43441">
    <property type="entry name" value="RIBOSOMAL-PROTEIN-SERINE ACETYLTRANSFERASE"/>
    <property type="match status" value="1"/>
</dbReference>
<dbReference type="InterPro" id="IPR016181">
    <property type="entry name" value="Acyl_CoA_acyltransferase"/>
</dbReference>